<protein>
    <submittedName>
        <fullName evidence="9">Efflux RND transporter periplasmic adaptor subunit</fullName>
    </submittedName>
</protein>
<dbReference type="InterPro" id="IPR058627">
    <property type="entry name" value="MdtA-like_C"/>
</dbReference>
<feature type="domain" description="Multidrug resistance protein MdtA-like barrel-sandwich hybrid" evidence="6">
    <location>
        <begin position="53"/>
        <end position="183"/>
    </location>
</feature>
<evidence type="ECO:0000256" key="2">
    <source>
        <dbReference type="ARBA" id="ARBA00009477"/>
    </source>
</evidence>
<evidence type="ECO:0000259" key="7">
    <source>
        <dbReference type="Pfam" id="PF25944"/>
    </source>
</evidence>
<feature type="domain" description="Multidrug resistance protein MdtA-like beta-barrel" evidence="7">
    <location>
        <begin position="198"/>
        <end position="282"/>
    </location>
</feature>
<accession>A0ABU3EGD0</accession>
<evidence type="ECO:0000259" key="5">
    <source>
        <dbReference type="Pfam" id="PF25876"/>
    </source>
</evidence>
<name>A0ABU3EGD0_9RHOB</name>
<reference evidence="10" key="1">
    <citation type="submission" date="2023-07" db="EMBL/GenBank/DDBJ databases">
        <title>Characterization of two Paracoccaceae strains isolated from Phycosphere and proposal of Xinfangfangia lacusdiani sp. nov.</title>
        <authorList>
            <person name="Deng Y."/>
            <person name="Zhang Y.Q."/>
        </authorList>
    </citation>
    <scope>NUCLEOTIDE SEQUENCE [LARGE SCALE GENOMIC DNA]</scope>
    <source>
        <strain evidence="10">CPCC 101403</strain>
    </source>
</reference>
<dbReference type="Gene3D" id="2.40.30.170">
    <property type="match status" value="1"/>
</dbReference>
<dbReference type="InterPro" id="IPR006143">
    <property type="entry name" value="RND_pump_MFP"/>
</dbReference>
<dbReference type="PANTHER" id="PTHR30158">
    <property type="entry name" value="ACRA/E-RELATED COMPONENT OF DRUG EFFLUX TRANSPORTER"/>
    <property type="match status" value="1"/>
</dbReference>
<dbReference type="Gene3D" id="2.40.50.100">
    <property type="match status" value="1"/>
</dbReference>
<gene>
    <name evidence="9" type="ORF">RM190_15605</name>
</gene>
<feature type="domain" description="Multidrug resistance protein MdtA-like C-terminal permuted SH3" evidence="8">
    <location>
        <begin position="290"/>
        <end position="349"/>
    </location>
</feature>
<comment type="subcellular location">
    <subcellularLocation>
        <location evidence="1">Cell envelope</location>
    </subcellularLocation>
</comment>
<sequence length="372" mass="39555">MALTFRGLCVLATALLPCSALAQTAPAVIVAPAEMTEVHENASFSGRVEATQKIDVRARVSGFLEKIDFREGARVAEGAQLYTIQDDDYRAALTEIEGQIAAAEAQRKLAELERDRKAELVRRKTAAQNELDVAEAKLGEAEGELQRLQGSLERQKLQLSYTQISAPFQGIVGLTTVDVGALVGPDSGALTTLTRLDPIEVTFPVATALVLTYQERLARGEMSKEATARLNLPNGTVYPLAGDVDYISANVAQGTDTVLLRARFDNPDGILLDGALVGVMLEAREGESTLTVPQQAVQRDQSGPFVMLVNAESKVERRQIKTGSAHQGRMVVTDGLAEGDLVITEGINKVRPGVTVDAAPAAVPAPTPTSGG</sequence>
<dbReference type="Pfam" id="PF25967">
    <property type="entry name" value="RND-MFP_C"/>
    <property type="match status" value="1"/>
</dbReference>
<organism evidence="9 10">
    <name type="scientific">Paracoccus broussonetiae</name>
    <dbReference type="NCBI Taxonomy" id="3075834"/>
    <lineage>
        <taxon>Bacteria</taxon>
        <taxon>Pseudomonadati</taxon>
        <taxon>Pseudomonadota</taxon>
        <taxon>Alphaproteobacteria</taxon>
        <taxon>Rhodobacterales</taxon>
        <taxon>Paracoccaceae</taxon>
        <taxon>Paracoccus</taxon>
    </lineage>
</organism>
<dbReference type="Pfam" id="PF25917">
    <property type="entry name" value="BSH_RND"/>
    <property type="match status" value="1"/>
</dbReference>
<evidence type="ECO:0000313" key="9">
    <source>
        <dbReference type="EMBL" id="MDT1063301.1"/>
    </source>
</evidence>
<feature type="domain" description="Multidrug resistance protein MdtA-like alpha-helical hairpin" evidence="5">
    <location>
        <begin position="93"/>
        <end position="162"/>
    </location>
</feature>
<evidence type="ECO:0000313" key="10">
    <source>
        <dbReference type="Proteomes" id="UP001251085"/>
    </source>
</evidence>
<feature type="signal peptide" evidence="4">
    <location>
        <begin position="1"/>
        <end position="22"/>
    </location>
</feature>
<dbReference type="NCBIfam" id="TIGR01730">
    <property type="entry name" value="RND_mfp"/>
    <property type="match status" value="1"/>
</dbReference>
<keyword evidence="4" id="KW-0732">Signal</keyword>
<keyword evidence="10" id="KW-1185">Reference proteome</keyword>
<dbReference type="Gene3D" id="1.10.287.470">
    <property type="entry name" value="Helix hairpin bin"/>
    <property type="match status" value="1"/>
</dbReference>
<comment type="caution">
    <text evidence="9">The sequence shown here is derived from an EMBL/GenBank/DDBJ whole genome shotgun (WGS) entry which is preliminary data.</text>
</comment>
<dbReference type="Pfam" id="PF25944">
    <property type="entry name" value="Beta-barrel_RND"/>
    <property type="match status" value="1"/>
</dbReference>
<dbReference type="Pfam" id="PF25876">
    <property type="entry name" value="HH_MFP_RND"/>
    <property type="match status" value="1"/>
</dbReference>
<proteinExistence type="inferred from homology"/>
<dbReference type="PANTHER" id="PTHR30158:SF3">
    <property type="entry name" value="MULTIDRUG EFFLUX PUMP SUBUNIT ACRA-RELATED"/>
    <property type="match status" value="1"/>
</dbReference>
<comment type="similarity">
    <text evidence="2">Belongs to the membrane fusion protein (MFP) (TC 8.A.1) family.</text>
</comment>
<dbReference type="SUPFAM" id="SSF111369">
    <property type="entry name" value="HlyD-like secretion proteins"/>
    <property type="match status" value="1"/>
</dbReference>
<feature type="chain" id="PRO_5047219240" evidence="4">
    <location>
        <begin position="23"/>
        <end position="372"/>
    </location>
</feature>
<evidence type="ECO:0000256" key="3">
    <source>
        <dbReference type="SAM" id="Coils"/>
    </source>
</evidence>
<dbReference type="Proteomes" id="UP001251085">
    <property type="component" value="Unassembled WGS sequence"/>
</dbReference>
<feature type="coiled-coil region" evidence="3">
    <location>
        <begin position="93"/>
        <end position="158"/>
    </location>
</feature>
<dbReference type="InterPro" id="IPR058624">
    <property type="entry name" value="MdtA-like_HH"/>
</dbReference>
<evidence type="ECO:0000256" key="1">
    <source>
        <dbReference type="ARBA" id="ARBA00004196"/>
    </source>
</evidence>
<evidence type="ECO:0000256" key="4">
    <source>
        <dbReference type="SAM" id="SignalP"/>
    </source>
</evidence>
<evidence type="ECO:0000259" key="8">
    <source>
        <dbReference type="Pfam" id="PF25967"/>
    </source>
</evidence>
<dbReference type="InterPro" id="IPR058626">
    <property type="entry name" value="MdtA-like_b-barrel"/>
</dbReference>
<dbReference type="Gene3D" id="2.40.420.20">
    <property type="match status" value="1"/>
</dbReference>
<dbReference type="InterPro" id="IPR058625">
    <property type="entry name" value="MdtA-like_BSH"/>
</dbReference>
<evidence type="ECO:0000259" key="6">
    <source>
        <dbReference type="Pfam" id="PF25917"/>
    </source>
</evidence>
<keyword evidence="3" id="KW-0175">Coiled coil</keyword>
<dbReference type="EMBL" id="JAVRQI010000012">
    <property type="protein sequence ID" value="MDT1063301.1"/>
    <property type="molecule type" value="Genomic_DNA"/>
</dbReference>
<dbReference type="RefSeq" id="WP_311760392.1">
    <property type="nucleotide sequence ID" value="NZ_JAVRQI010000012.1"/>
</dbReference>